<protein>
    <recommendedName>
        <fullName evidence="3">WbqC family protein</fullName>
    </recommendedName>
</protein>
<evidence type="ECO:0008006" key="3">
    <source>
        <dbReference type="Google" id="ProtNLM"/>
    </source>
</evidence>
<dbReference type="RefSeq" id="WP_036678488.1">
    <property type="nucleotide sequence ID" value="NZ_MKQP01000067.1"/>
</dbReference>
<evidence type="ECO:0000313" key="2">
    <source>
        <dbReference type="Proteomes" id="UP000187465"/>
    </source>
</evidence>
<gene>
    <name evidence="1" type="ORF">BJP51_06520</name>
</gene>
<comment type="caution">
    <text evidence="1">The sequence shown here is derived from an EMBL/GenBank/DDBJ whole genome shotgun (WGS) entry which is preliminary data.</text>
</comment>
<reference evidence="1 2" key="1">
    <citation type="submission" date="2016-10" db="EMBL/GenBank/DDBJ databases">
        <title>Paenibacillus species isolates.</title>
        <authorList>
            <person name="Beno S.M."/>
        </authorList>
    </citation>
    <scope>NUCLEOTIDE SEQUENCE [LARGE SCALE GENOMIC DNA]</scope>
    <source>
        <strain evidence="1 2">FSL H7-0604</strain>
    </source>
</reference>
<sequence>MKKVVISQPMFAPWLGLFEQVKLTDIYVHLDDVQFPQGRSLTNRVQIKTPQGPKWLTVPVQHQGIELINNVLIDNTQNWKEKHLNIINSNYKKTPYFKEMLEIIELSYSFPTDKLSELNIFMIEKIADYFGLHPIFVRSSTLGITSKSTNRLLEIVKNFNGDTYITGHGARNYLDHELFENNNIKVEYMNYNRSSYPQLHGDFDAHVSSLDLIANVGRKGEKFINSQTKQWRDFINE</sequence>
<dbReference type="Proteomes" id="UP000187465">
    <property type="component" value="Unassembled WGS sequence"/>
</dbReference>
<proteinExistence type="predicted"/>
<name>A0A1R0WVM3_9BACL</name>
<dbReference type="Pfam" id="PF08889">
    <property type="entry name" value="WbqC"/>
    <property type="match status" value="1"/>
</dbReference>
<dbReference type="EMBL" id="MKQP01000067">
    <property type="protein sequence ID" value="OMD22464.1"/>
    <property type="molecule type" value="Genomic_DNA"/>
</dbReference>
<organism evidence="1 2">
    <name type="scientific">Paenibacillus odorifer</name>
    <dbReference type="NCBI Taxonomy" id="189426"/>
    <lineage>
        <taxon>Bacteria</taxon>
        <taxon>Bacillati</taxon>
        <taxon>Bacillota</taxon>
        <taxon>Bacilli</taxon>
        <taxon>Bacillales</taxon>
        <taxon>Paenibacillaceae</taxon>
        <taxon>Paenibacillus</taxon>
    </lineage>
</organism>
<evidence type="ECO:0000313" key="1">
    <source>
        <dbReference type="EMBL" id="OMD22464.1"/>
    </source>
</evidence>
<dbReference type="InterPro" id="IPR014985">
    <property type="entry name" value="WbqC"/>
</dbReference>
<dbReference type="AlphaFoldDB" id="A0A1R0WVM3"/>
<accession>A0A1R0WVM3</accession>